<dbReference type="EMBL" id="RQJO01000015">
    <property type="protein sequence ID" value="RRA98896.1"/>
    <property type="molecule type" value="Genomic_DNA"/>
</dbReference>
<dbReference type="Proteomes" id="UP000271925">
    <property type="component" value="Unassembled WGS sequence"/>
</dbReference>
<proteinExistence type="predicted"/>
<dbReference type="RefSeq" id="WP_124878821.1">
    <property type="nucleotide sequence ID" value="NZ_RQJO01000015.1"/>
</dbReference>
<reference evidence="1 2" key="1">
    <citation type="submission" date="2018-11" db="EMBL/GenBank/DDBJ databases">
        <authorList>
            <person name="Zhou Z."/>
            <person name="Wang G."/>
        </authorList>
    </citation>
    <scope>NUCLEOTIDE SEQUENCE [LARGE SCALE GENOMIC DNA]</scope>
    <source>
        <strain evidence="1 2">KCTC52004</strain>
    </source>
</reference>
<accession>A0A3P1BCI8</accession>
<organism evidence="1 2">
    <name type="scientific">Larkinella rosea</name>
    <dbReference type="NCBI Taxonomy" id="2025312"/>
    <lineage>
        <taxon>Bacteria</taxon>
        <taxon>Pseudomonadati</taxon>
        <taxon>Bacteroidota</taxon>
        <taxon>Cytophagia</taxon>
        <taxon>Cytophagales</taxon>
        <taxon>Spirosomataceae</taxon>
        <taxon>Larkinella</taxon>
    </lineage>
</organism>
<name>A0A3P1BCI8_9BACT</name>
<keyword evidence="2" id="KW-1185">Reference proteome</keyword>
<comment type="caution">
    <text evidence="1">The sequence shown here is derived from an EMBL/GenBank/DDBJ whole genome shotgun (WGS) entry which is preliminary data.</text>
</comment>
<gene>
    <name evidence="1" type="ORF">EHT25_28320</name>
</gene>
<evidence type="ECO:0000313" key="1">
    <source>
        <dbReference type="EMBL" id="RRA98896.1"/>
    </source>
</evidence>
<protein>
    <submittedName>
        <fullName evidence="1">Uncharacterized protein</fullName>
    </submittedName>
</protein>
<dbReference type="AlphaFoldDB" id="A0A3P1BCI8"/>
<sequence length="78" mass="8711">MIGSEIDLLCIESVKSSLRDAINGSLISLIGLKEQVTKLPGMTSKSIKARKEIIRTLNKLISEFEFLINFLDDIDSKE</sequence>
<evidence type="ECO:0000313" key="2">
    <source>
        <dbReference type="Proteomes" id="UP000271925"/>
    </source>
</evidence>